<gene>
    <name evidence="5" type="ORF">ACFOY7_05440</name>
</gene>
<reference evidence="6" key="1">
    <citation type="journal article" date="2019" name="Int. J. Syst. Evol. Microbiol.">
        <title>The Global Catalogue of Microorganisms (GCM) 10K type strain sequencing project: providing services to taxonomists for standard genome sequencing and annotation.</title>
        <authorList>
            <consortium name="The Broad Institute Genomics Platform"/>
            <consortium name="The Broad Institute Genome Sequencing Center for Infectious Disease"/>
            <person name="Wu L."/>
            <person name="Ma J."/>
        </authorList>
    </citation>
    <scope>NUCLEOTIDE SEQUENCE [LARGE SCALE GENOMIC DNA]</scope>
    <source>
        <strain evidence="6">CCUG 37865</strain>
    </source>
</reference>
<protein>
    <submittedName>
        <fullName evidence="5">M20/M25/M40 family metallo-hydrolase</fullName>
    </submittedName>
</protein>
<dbReference type="PANTHER" id="PTHR42994">
    <property type="entry name" value="PEPTIDASE T"/>
    <property type="match status" value="1"/>
</dbReference>
<dbReference type="Proteomes" id="UP001595882">
    <property type="component" value="Unassembled WGS sequence"/>
</dbReference>
<keyword evidence="2" id="KW-0479">Metal-binding</keyword>
<dbReference type="Gene3D" id="3.40.630.10">
    <property type="entry name" value="Zn peptidases"/>
    <property type="match status" value="1"/>
</dbReference>
<evidence type="ECO:0000313" key="6">
    <source>
        <dbReference type="Proteomes" id="UP001595882"/>
    </source>
</evidence>
<evidence type="ECO:0000256" key="3">
    <source>
        <dbReference type="ARBA" id="ARBA00022801"/>
    </source>
</evidence>
<evidence type="ECO:0000259" key="4">
    <source>
        <dbReference type="Pfam" id="PF04389"/>
    </source>
</evidence>
<proteinExistence type="predicted"/>
<dbReference type="InterPro" id="IPR007484">
    <property type="entry name" value="Peptidase_M28"/>
</dbReference>
<keyword evidence="6" id="KW-1185">Reference proteome</keyword>
<evidence type="ECO:0000313" key="5">
    <source>
        <dbReference type="EMBL" id="MFC4402510.1"/>
    </source>
</evidence>
<dbReference type="InterPro" id="IPR001261">
    <property type="entry name" value="ArgE/DapE_CS"/>
</dbReference>
<dbReference type="PROSITE" id="PS00758">
    <property type="entry name" value="ARGE_DAPE_CPG2_1"/>
    <property type="match status" value="1"/>
</dbReference>
<comment type="cofactor">
    <cofactor evidence="1">
        <name>Zn(2+)</name>
        <dbReference type="ChEBI" id="CHEBI:29105"/>
    </cofactor>
</comment>
<dbReference type="Pfam" id="PF04389">
    <property type="entry name" value="Peptidase_M28"/>
    <property type="match status" value="1"/>
</dbReference>
<organism evidence="5 6">
    <name type="scientific">Gracilibacillus xinjiangensis</name>
    <dbReference type="NCBI Taxonomy" id="1193282"/>
    <lineage>
        <taxon>Bacteria</taxon>
        <taxon>Bacillati</taxon>
        <taxon>Bacillota</taxon>
        <taxon>Bacilli</taxon>
        <taxon>Bacillales</taxon>
        <taxon>Bacillaceae</taxon>
        <taxon>Gracilibacillus</taxon>
    </lineage>
</organism>
<dbReference type="PANTHER" id="PTHR42994:SF2">
    <property type="entry name" value="PEPTIDASE"/>
    <property type="match status" value="1"/>
</dbReference>
<comment type="caution">
    <text evidence="5">The sequence shown here is derived from an EMBL/GenBank/DDBJ whole genome shotgun (WGS) entry which is preliminary data.</text>
</comment>
<dbReference type="EMBL" id="JBHSDT010000004">
    <property type="protein sequence ID" value="MFC4402510.1"/>
    <property type="molecule type" value="Genomic_DNA"/>
</dbReference>
<name>A0ABV8WRT5_9BACI</name>
<keyword evidence="3" id="KW-0378">Hydrolase</keyword>
<accession>A0ABV8WRT5</accession>
<evidence type="ECO:0000256" key="1">
    <source>
        <dbReference type="ARBA" id="ARBA00001947"/>
    </source>
</evidence>
<evidence type="ECO:0000256" key="2">
    <source>
        <dbReference type="ARBA" id="ARBA00022723"/>
    </source>
</evidence>
<sequence>MKSVEKLLVRHGLEMNDVEMTNDYATIAQLIVAKEVQNDYEIMETINECDKVYMHGGEASVDPHQHNLPLVEMDAYIRGITRWFNALGIYTTMSCDGHNQRPATIYLEKPLTFKQKEMLQAIMPPSLRMTVTGKRMRLNYQSSENLLNFAGRLYQVYKDPSNFDYYAAQTLKRELLELLSINGESGNERKIRLYLKNKLRRILDDVYQDRAGNLLGYRYYGEGPTILLSAHLDTVEPFVEDREIIEEGTTLTSSKGILGADDRAGIAIILEVLRKVERTNFRGTIKVAFTVKEEIGCVGSSEMDQSFLEDVDAAIVVDRRNTRDIVTSFAGVESFCPEAYGMLFEEAGRKLGMPDWKVTKGGSSDARNYARAGVPAVNLSAGYVGEHTEGEMVDYLGSYETGKLVLGVLSSGRIGWIANKNNELTIN</sequence>
<dbReference type="RefSeq" id="WP_390250170.1">
    <property type="nucleotide sequence ID" value="NZ_JBHSDT010000004.1"/>
</dbReference>
<dbReference type="SUPFAM" id="SSF53187">
    <property type="entry name" value="Zn-dependent exopeptidases"/>
    <property type="match status" value="1"/>
</dbReference>
<feature type="domain" description="Peptidase M28" evidence="4">
    <location>
        <begin position="225"/>
        <end position="381"/>
    </location>
</feature>